<feature type="compositionally biased region" description="Basic and acidic residues" evidence="2">
    <location>
        <begin position="502"/>
        <end position="514"/>
    </location>
</feature>
<feature type="compositionally biased region" description="Polar residues" evidence="2">
    <location>
        <begin position="1256"/>
        <end position="1265"/>
    </location>
</feature>
<gene>
    <name evidence="4" type="primary">TSC1</name>
    <name evidence="4" type="ORF">BLAG_LOCUS24019</name>
</gene>
<dbReference type="GO" id="GO:0033596">
    <property type="term" value="C:TSC1-TSC2 complex"/>
    <property type="evidence" value="ECO:0007669"/>
    <property type="project" value="TreeGrafter"/>
</dbReference>
<keyword evidence="5" id="KW-1185">Reference proteome</keyword>
<feature type="region of interest" description="Disordered" evidence="2">
    <location>
        <begin position="313"/>
        <end position="338"/>
    </location>
</feature>
<dbReference type="GO" id="GO:0051726">
    <property type="term" value="P:regulation of cell cycle"/>
    <property type="evidence" value="ECO:0007669"/>
    <property type="project" value="TreeGrafter"/>
</dbReference>
<dbReference type="InterPro" id="IPR016024">
    <property type="entry name" value="ARM-type_fold"/>
</dbReference>
<dbReference type="PANTHER" id="PTHR15154:SF2">
    <property type="entry name" value="HAMARTIN"/>
    <property type="match status" value="1"/>
</dbReference>
<proteinExistence type="predicted"/>
<feature type="compositionally biased region" description="Low complexity" evidence="2">
    <location>
        <begin position="1365"/>
        <end position="1376"/>
    </location>
</feature>
<evidence type="ECO:0000256" key="2">
    <source>
        <dbReference type="SAM" id="MobiDB-lite"/>
    </source>
</evidence>
<evidence type="ECO:0000313" key="4">
    <source>
        <dbReference type="EMBL" id="CAH1272362.1"/>
    </source>
</evidence>
<protein>
    <submittedName>
        <fullName evidence="4">TSC1 protein</fullName>
    </submittedName>
</protein>
<feature type="compositionally biased region" description="Basic and acidic residues" evidence="2">
    <location>
        <begin position="1304"/>
        <end position="1324"/>
    </location>
</feature>
<keyword evidence="3" id="KW-0812">Transmembrane</keyword>
<feature type="compositionally biased region" description="Polar residues" evidence="2">
    <location>
        <begin position="1209"/>
        <end position="1222"/>
    </location>
</feature>
<feature type="compositionally biased region" description="Polar residues" evidence="2">
    <location>
        <begin position="1340"/>
        <end position="1349"/>
    </location>
</feature>
<accession>A0A8K0F2F7</accession>
<dbReference type="InterPro" id="IPR007483">
    <property type="entry name" value="Hamartin"/>
</dbReference>
<feature type="compositionally biased region" description="Polar residues" evidence="2">
    <location>
        <begin position="491"/>
        <end position="501"/>
    </location>
</feature>
<evidence type="ECO:0000256" key="1">
    <source>
        <dbReference type="SAM" id="Coils"/>
    </source>
</evidence>
<dbReference type="GO" id="GO:0008285">
    <property type="term" value="P:negative regulation of cell population proliferation"/>
    <property type="evidence" value="ECO:0007669"/>
    <property type="project" value="TreeGrafter"/>
</dbReference>
<keyword evidence="1" id="KW-0175">Coiled coil</keyword>
<feature type="compositionally biased region" description="Low complexity" evidence="2">
    <location>
        <begin position="1224"/>
        <end position="1241"/>
    </location>
</feature>
<feature type="region of interest" description="Disordered" evidence="2">
    <location>
        <begin position="561"/>
        <end position="611"/>
    </location>
</feature>
<dbReference type="OrthoDB" id="6022054at2759"/>
<evidence type="ECO:0000256" key="3">
    <source>
        <dbReference type="SAM" id="Phobius"/>
    </source>
</evidence>
<evidence type="ECO:0000313" key="5">
    <source>
        <dbReference type="Proteomes" id="UP000838412"/>
    </source>
</evidence>
<dbReference type="PANTHER" id="PTHR15154">
    <property type="entry name" value="HAMARTIN"/>
    <property type="match status" value="1"/>
</dbReference>
<organism evidence="4 5">
    <name type="scientific">Branchiostoma lanceolatum</name>
    <name type="common">Common lancelet</name>
    <name type="synonym">Amphioxus lanceolatum</name>
    <dbReference type="NCBI Taxonomy" id="7740"/>
    <lineage>
        <taxon>Eukaryota</taxon>
        <taxon>Metazoa</taxon>
        <taxon>Chordata</taxon>
        <taxon>Cephalochordata</taxon>
        <taxon>Leptocardii</taxon>
        <taxon>Amphioxiformes</taxon>
        <taxon>Branchiostomatidae</taxon>
        <taxon>Branchiostoma</taxon>
    </lineage>
</organism>
<keyword evidence="3" id="KW-0472">Membrane</keyword>
<feature type="region of interest" description="Disordered" evidence="2">
    <location>
        <begin position="374"/>
        <end position="549"/>
    </location>
</feature>
<dbReference type="Proteomes" id="UP000838412">
    <property type="component" value="Chromosome 8"/>
</dbReference>
<dbReference type="SUPFAM" id="SSF48371">
    <property type="entry name" value="ARM repeat"/>
    <property type="match status" value="1"/>
</dbReference>
<feature type="compositionally biased region" description="Low complexity" evidence="2">
    <location>
        <begin position="724"/>
        <end position="737"/>
    </location>
</feature>
<name>A0A8K0F2F7_BRALA</name>
<feature type="compositionally biased region" description="Polar residues" evidence="2">
    <location>
        <begin position="376"/>
        <end position="385"/>
    </location>
</feature>
<feature type="region of interest" description="Disordered" evidence="2">
    <location>
        <begin position="1209"/>
        <end position="1390"/>
    </location>
</feature>
<feature type="coiled-coil region" evidence="1">
    <location>
        <begin position="950"/>
        <end position="1075"/>
    </location>
</feature>
<sequence length="1390" mass="154966">MAEKQVDASELFSLLSSPDLHVVDEIKALIHENLNTAREPWLLNCLVEFYVATNNQPALEVLVGIREPHDKHLLSKLQEYVARGCQASRLAALTLLGHVVRKHPSWLYKITQHSIMATLLKLLKRETDIPNVMSGVLIITTLLPMVPALIAPYLKSIFEVFSRLAAWNTNKPGPIPDVYLLHLHIAVYALFHRLYSMYPCNFLAYLRAYYSTRDNMGVFEDTIKPMLERVRMHPLLIISSSEEETNTNRWKKMETHDIVIECAKVCLDPLESGRDSVAAPLRQPGLISREPSQLNTSLNYSFSPMPSAEASLVYESHKRKSSAHRPSDSPPFWSPSNICGLSTPPHSHGMSPASSHLELTSSSALHHSFALSSAANTPTPMATPSESPPTVGGEAPGSTPKKTSKDNLMSKPPMSPRSRTQIFQRFFSAPQGQMPELSLSNSTPVSPLSREDSGGTGAAEKSQSAPLTAEPPTEQDTPSFPKVPKSGLDLTESQQCAGTFHSQEREEDQGKSSKDILTPENLSQVVEKLSEHGSSLEVVGPLSSTGLDVDKDLDEAANLEVSEITDKGQSSQDAARTPEDEFHNTTANLTGASRYPQEGLVTPDQDGQQEISDQFQTNQSDSNLISYDTAKSAATFMARVKQIRGHVTSDTIVDPSELPRMRYKSYPPLTRGDKFVPSDSAMISPNVPNFASAFKRPANRPANLARLKIPPLDESNGSLTDNLVADTSGSDDVVTDSVPKDVEKSPNDSVTSFEGKTCERAELKQENVQQRLQESVENFEEKEKGFTPIQEEEARMDTSTPHKVRDSVTQTFTEPYEHLIPLALQFPSGVIHRESSLERSIPADGEDKYPYPSQRDSALSMFSEVSPLEVLDRHIELGGDVHSKELSRIPLVNKLDSINWTHFGGAPPADEVTILKDQLLLLHNQLLFERHKRDLHAQRNRRLLGKTFKARAMEEQNVAMQDQLQLQEKEIASQKSELRQLWGERKDLMERLERKDAELQLNTRQYQQEKDRLHAQVEDLKQSMAAKEEHLERQKKELKALSARLFTMESELCDMAEKVAHTDDLKQQVEALNRQLLLMGELQQKYDDRLDLMKFTNNKEANCSAQLAAAKAELAGLKETVHTERTEREMAKRRISELEDALGNREVVALEQKRMLESVKSLSRGQLQAMEQKYNSLKRICQQMENQILKLYSKLEGKGYYRNREKLSSENISMGKSQPERQVSQDVASSTESSESQSSIDSVKRLQPPPEDSSGHRSSPNTTFGWVQGPDNPVRGRMKSAFEEDGLSLTSSERLQAEDIQEETDGKEKSQEISREGTKHKGDWTGEGAQGAQSAEGYRRTSTIGSRSTLSEDRSLASMADLDGSLYSETTSMSSSGARGFTDTYDSGYA</sequence>
<keyword evidence="3" id="KW-1133">Transmembrane helix</keyword>
<feature type="coiled-coil region" evidence="1">
    <location>
        <begin position="1107"/>
        <end position="1141"/>
    </location>
</feature>
<dbReference type="Pfam" id="PF04388">
    <property type="entry name" value="Hamartin"/>
    <property type="match status" value="2"/>
</dbReference>
<reference evidence="4" key="1">
    <citation type="submission" date="2022-01" db="EMBL/GenBank/DDBJ databases">
        <authorList>
            <person name="Braso-Vives M."/>
        </authorList>
    </citation>
    <scope>NUCLEOTIDE SEQUENCE</scope>
</reference>
<feature type="region of interest" description="Disordered" evidence="2">
    <location>
        <begin position="711"/>
        <end position="753"/>
    </location>
</feature>
<feature type="transmembrane region" description="Helical" evidence="3">
    <location>
        <begin position="132"/>
        <end position="154"/>
    </location>
</feature>
<feature type="coiled-coil region" evidence="1">
    <location>
        <begin position="1167"/>
        <end position="1194"/>
    </location>
</feature>
<dbReference type="GO" id="GO:0032007">
    <property type="term" value="P:negative regulation of TOR signaling"/>
    <property type="evidence" value="ECO:0007669"/>
    <property type="project" value="TreeGrafter"/>
</dbReference>
<dbReference type="EMBL" id="OV696693">
    <property type="protein sequence ID" value="CAH1272362.1"/>
    <property type="molecule type" value="Genomic_DNA"/>
</dbReference>
<feature type="compositionally biased region" description="Low complexity" evidence="2">
    <location>
        <begin position="1326"/>
        <end position="1336"/>
    </location>
</feature>